<sequence>MNIMGIGSHSSPVVGLEEGISFNIDTKDRKAENFFIVCAKVYTVLGKPFLADHKKSPEVPGIV</sequence>
<reference evidence="1 2" key="1">
    <citation type="submission" date="2015-08" db="EMBL/GenBank/DDBJ databases">
        <title>Next Generation Sequencing and Analysis of the Genome of Puccinia sorghi L Schw, the Causal Agent of Maize Common Rust.</title>
        <authorList>
            <person name="Rochi L."/>
            <person name="Burguener G."/>
            <person name="Darino M."/>
            <person name="Turjanski A."/>
            <person name="Kreff E."/>
            <person name="Dieguez M.J."/>
            <person name="Sacco F."/>
        </authorList>
    </citation>
    <scope>NUCLEOTIDE SEQUENCE [LARGE SCALE GENOMIC DNA]</scope>
    <source>
        <strain evidence="1 2">RO10H11247</strain>
    </source>
</reference>
<keyword evidence="2" id="KW-1185">Reference proteome</keyword>
<organism evidence="1 2">
    <name type="scientific">Puccinia sorghi</name>
    <dbReference type="NCBI Taxonomy" id="27349"/>
    <lineage>
        <taxon>Eukaryota</taxon>
        <taxon>Fungi</taxon>
        <taxon>Dikarya</taxon>
        <taxon>Basidiomycota</taxon>
        <taxon>Pucciniomycotina</taxon>
        <taxon>Pucciniomycetes</taxon>
        <taxon>Pucciniales</taxon>
        <taxon>Pucciniaceae</taxon>
        <taxon>Puccinia</taxon>
    </lineage>
</organism>
<dbReference type="VEuPathDB" id="FungiDB:VP01_1800g12"/>
<proteinExistence type="predicted"/>
<dbReference type="AlphaFoldDB" id="A0A0L6VEB1"/>
<accession>A0A0L6VEB1</accession>
<dbReference type="Proteomes" id="UP000037035">
    <property type="component" value="Unassembled WGS sequence"/>
</dbReference>
<evidence type="ECO:0000313" key="1">
    <source>
        <dbReference type="EMBL" id="KNZ59098.1"/>
    </source>
</evidence>
<dbReference type="OrthoDB" id="2507637at2759"/>
<name>A0A0L6VEB1_9BASI</name>
<comment type="caution">
    <text evidence="1">The sequence shown here is derived from an EMBL/GenBank/DDBJ whole genome shotgun (WGS) entry which is preliminary data.</text>
</comment>
<evidence type="ECO:0000313" key="2">
    <source>
        <dbReference type="Proteomes" id="UP000037035"/>
    </source>
</evidence>
<protein>
    <submittedName>
        <fullName evidence="1">Uncharacterized protein</fullName>
    </submittedName>
</protein>
<gene>
    <name evidence="1" type="ORF">VP01_1800g12</name>
</gene>
<dbReference type="EMBL" id="LAVV01006616">
    <property type="protein sequence ID" value="KNZ59098.1"/>
    <property type="molecule type" value="Genomic_DNA"/>
</dbReference>